<dbReference type="Pfam" id="PF09423">
    <property type="entry name" value="PhoD"/>
    <property type="match status" value="1"/>
</dbReference>
<feature type="domain" description="PhoD-like phosphatase metallophosphatase" evidence="1">
    <location>
        <begin position="137"/>
        <end position="394"/>
    </location>
</feature>
<feature type="domain" description="DUF7800" evidence="2">
    <location>
        <begin position="31"/>
        <end position="112"/>
    </location>
</feature>
<dbReference type="InterPro" id="IPR056702">
    <property type="entry name" value="DUF7800"/>
</dbReference>
<dbReference type="Gene3D" id="3.60.21.70">
    <property type="entry name" value="PhoD-like phosphatase"/>
    <property type="match status" value="1"/>
</dbReference>
<protein>
    <submittedName>
        <fullName evidence="3">Alkaline phosphatase</fullName>
    </submittedName>
</protein>
<dbReference type="Pfam" id="PF25077">
    <property type="entry name" value="DUF7800"/>
    <property type="match status" value="1"/>
</dbReference>
<dbReference type="PANTHER" id="PTHR33987">
    <property type="entry name" value="CALCINEURIN-LIKE METALLO-PHOSPHOESTERASE SUPERFAMILY PROTEIN"/>
    <property type="match status" value="1"/>
</dbReference>
<evidence type="ECO:0000259" key="1">
    <source>
        <dbReference type="Pfam" id="PF09423"/>
    </source>
</evidence>
<reference evidence="3 4" key="1">
    <citation type="submission" date="2018-11" db="EMBL/GenBank/DDBJ databases">
        <title>Schleiferia aggregans sp. nov., a moderately thermophilic heterotrophic bacterium isolated from microbial mats at a terrestrial hot spring.</title>
        <authorList>
            <person name="Iino T."/>
            <person name="Ohkuma M."/>
            <person name="Haruta S."/>
        </authorList>
    </citation>
    <scope>NUCLEOTIDE SEQUENCE [LARGE SCALE GENOMIC DNA]</scope>
    <source>
        <strain evidence="3 4">LA</strain>
    </source>
</reference>
<dbReference type="InterPro" id="IPR029052">
    <property type="entry name" value="Metallo-depent_PP-like"/>
</dbReference>
<dbReference type="PANTHER" id="PTHR33987:SF1">
    <property type="entry name" value="CALCINEURIN-LIKE METALLO-PHOSPHOESTERASE SUPERFAMILY PROTEIN"/>
    <property type="match status" value="1"/>
</dbReference>
<dbReference type="OrthoDB" id="9763616at2"/>
<dbReference type="RefSeq" id="WP_124398751.1">
    <property type="nucleotide sequence ID" value="NZ_BHZE01000033.1"/>
</dbReference>
<dbReference type="CDD" id="cd07389">
    <property type="entry name" value="MPP_PhoD"/>
    <property type="match status" value="1"/>
</dbReference>
<organism evidence="3 4">
    <name type="scientific">Thermaurantimonas aggregans</name>
    <dbReference type="NCBI Taxonomy" id="2173829"/>
    <lineage>
        <taxon>Bacteria</taxon>
        <taxon>Pseudomonadati</taxon>
        <taxon>Bacteroidota</taxon>
        <taxon>Flavobacteriia</taxon>
        <taxon>Flavobacteriales</taxon>
        <taxon>Schleiferiaceae</taxon>
        <taxon>Thermaurantimonas</taxon>
    </lineage>
</organism>
<evidence type="ECO:0000313" key="3">
    <source>
        <dbReference type="EMBL" id="GCD78699.1"/>
    </source>
</evidence>
<name>A0A401XNW1_9FLAO</name>
<dbReference type="AlphaFoldDB" id="A0A401XNW1"/>
<evidence type="ECO:0000313" key="4">
    <source>
        <dbReference type="Proteomes" id="UP000286715"/>
    </source>
</evidence>
<accession>A0A401XNW1</accession>
<dbReference type="SUPFAM" id="SSF56300">
    <property type="entry name" value="Metallo-dependent phosphatases"/>
    <property type="match status" value="1"/>
</dbReference>
<comment type="caution">
    <text evidence="3">The sequence shown here is derived from an EMBL/GenBank/DDBJ whole genome shotgun (WGS) entry which is preliminary data.</text>
</comment>
<dbReference type="Proteomes" id="UP000286715">
    <property type="component" value="Unassembled WGS sequence"/>
</dbReference>
<proteinExistence type="predicted"/>
<evidence type="ECO:0000259" key="2">
    <source>
        <dbReference type="Pfam" id="PF25077"/>
    </source>
</evidence>
<sequence length="443" mass="50809">MKKLLILFLFSATFLLSGQKSTTLAVGDWINAGPMLGYVHMKEAHLWIQTKKAAKVSLRYRVEGAPSWTTTPLIETQWHTAFTAKFILDDVLPGRTYEYRVLINGNEVSFSEPLKFSTLTDWRYKQDPPEFTVLAGSCSYFNEESADRPGKPYGGDYQIFEHMADKKADLMLWLGDNVYTRPVDYGSRRGFLHRYTHDRSYPQLQRFLRTGSHIAIWDDHDFGPNDANGSYVGKSWAHEAFRLFWANPPFVNFGCEQSTASALEFNDVHIFLLDNRSFRTEVMNNGKDQIFGRDQLDWLINNLKYSDAPFKLVCAGGQILSDAKVFENFANYEQERAYLLRRIEEENIKGVIFLTGDRHHSEICVMKNGKGNTLYDITTSPLTSGAVTKKVEDNSFRLPGSLIQQRNFVALKFSGPSKKRTLEITYFDSNGQQIFSYTVRENE</sequence>
<gene>
    <name evidence="3" type="ORF">JCM31826_21810</name>
</gene>
<dbReference type="EMBL" id="BHZE01000033">
    <property type="protein sequence ID" value="GCD78699.1"/>
    <property type="molecule type" value="Genomic_DNA"/>
</dbReference>
<dbReference type="InterPro" id="IPR038607">
    <property type="entry name" value="PhoD-like_sf"/>
</dbReference>
<keyword evidence="4" id="KW-1185">Reference proteome</keyword>
<dbReference type="InterPro" id="IPR018946">
    <property type="entry name" value="PhoD-like_MPP"/>
</dbReference>